<name>A0ABS2D4B8_9SPHN</name>
<organism evidence="5 6">
    <name type="scientific">Sphingomonas longa</name>
    <dbReference type="NCBI Taxonomy" id="2778730"/>
    <lineage>
        <taxon>Bacteria</taxon>
        <taxon>Pseudomonadati</taxon>
        <taxon>Pseudomonadota</taxon>
        <taxon>Alphaproteobacteria</taxon>
        <taxon>Sphingomonadales</taxon>
        <taxon>Sphingomonadaceae</taxon>
        <taxon>Sphingomonas</taxon>
    </lineage>
</organism>
<sequence length="160" mass="17302">MSALANISTPRLHIRPFGSDEAGDLRRLTDHPAITGPIDFLSSPFDDDAAVALIARNGEEECFLGLWDGDDLVGCVGVHLRAGERIEIGYWIDAARHGRGYASEGVAAVLHALQGAHPDRRIVAECRPANLASWRLLHKLGFRDTGEAGDRIGRALLMLA</sequence>
<dbReference type="InterPro" id="IPR016181">
    <property type="entry name" value="Acyl_CoA_acyltransferase"/>
</dbReference>
<evidence type="ECO:0000313" key="6">
    <source>
        <dbReference type="Proteomes" id="UP000763641"/>
    </source>
</evidence>
<dbReference type="InterPro" id="IPR051531">
    <property type="entry name" value="N-acetyltransferase"/>
</dbReference>
<evidence type="ECO:0000256" key="2">
    <source>
        <dbReference type="ARBA" id="ARBA00023315"/>
    </source>
</evidence>
<dbReference type="PANTHER" id="PTHR43792:SF8">
    <property type="entry name" value="[RIBOSOMAL PROTEIN US5]-ALANINE N-ACETYLTRANSFERASE"/>
    <property type="match status" value="1"/>
</dbReference>
<evidence type="ECO:0000259" key="4">
    <source>
        <dbReference type="PROSITE" id="PS51186"/>
    </source>
</evidence>
<reference evidence="5 6" key="1">
    <citation type="submission" date="2020-12" db="EMBL/GenBank/DDBJ databases">
        <title>Sphingomonas sp.</title>
        <authorList>
            <person name="Kim M.K."/>
        </authorList>
    </citation>
    <scope>NUCLEOTIDE SEQUENCE [LARGE SCALE GENOMIC DNA]</scope>
    <source>
        <strain evidence="5 6">BT552</strain>
    </source>
</reference>
<feature type="domain" description="N-acetyltransferase" evidence="4">
    <location>
        <begin position="12"/>
        <end position="160"/>
    </location>
</feature>
<dbReference type="EMBL" id="JAFEMC010000001">
    <property type="protein sequence ID" value="MBM6575754.1"/>
    <property type="molecule type" value="Genomic_DNA"/>
</dbReference>
<gene>
    <name evidence="5" type="ORF">ILT43_05170</name>
</gene>
<dbReference type="Proteomes" id="UP000763641">
    <property type="component" value="Unassembled WGS sequence"/>
</dbReference>
<dbReference type="PANTHER" id="PTHR43792">
    <property type="entry name" value="GNAT FAMILY, PUTATIVE (AFU_ORTHOLOGUE AFUA_3G00765)-RELATED-RELATED"/>
    <property type="match status" value="1"/>
</dbReference>
<accession>A0ABS2D4B8</accession>
<protein>
    <submittedName>
        <fullName evidence="5">GNAT family N-acetyltransferase</fullName>
    </submittedName>
</protein>
<evidence type="ECO:0000313" key="5">
    <source>
        <dbReference type="EMBL" id="MBM6575754.1"/>
    </source>
</evidence>
<evidence type="ECO:0000256" key="3">
    <source>
        <dbReference type="ARBA" id="ARBA00038502"/>
    </source>
</evidence>
<dbReference type="PROSITE" id="PS51186">
    <property type="entry name" value="GNAT"/>
    <property type="match status" value="1"/>
</dbReference>
<evidence type="ECO:0000256" key="1">
    <source>
        <dbReference type="ARBA" id="ARBA00022679"/>
    </source>
</evidence>
<dbReference type="RefSeq" id="WP_204195722.1">
    <property type="nucleotide sequence ID" value="NZ_JAFEMC010000001.1"/>
</dbReference>
<keyword evidence="2" id="KW-0012">Acyltransferase</keyword>
<comment type="similarity">
    <text evidence="3">Belongs to the acetyltransferase family. RimJ subfamily.</text>
</comment>
<dbReference type="SUPFAM" id="SSF55729">
    <property type="entry name" value="Acyl-CoA N-acyltransferases (Nat)"/>
    <property type="match status" value="1"/>
</dbReference>
<proteinExistence type="inferred from homology"/>
<dbReference type="Gene3D" id="3.40.630.30">
    <property type="match status" value="1"/>
</dbReference>
<keyword evidence="6" id="KW-1185">Reference proteome</keyword>
<comment type="caution">
    <text evidence="5">The sequence shown here is derived from an EMBL/GenBank/DDBJ whole genome shotgun (WGS) entry which is preliminary data.</text>
</comment>
<keyword evidence="1" id="KW-0808">Transferase</keyword>
<dbReference type="Pfam" id="PF13302">
    <property type="entry name" value="Acetyltransf_3"/>
    <property type="match status" value="1"/>
</dbReference>
<dbReference type="InterPro" id="IPR000182">
    <property type="entry name" value="GNAT_dom"/>
</dbReference>